<dbReference type="GO" id="GO:0015679">
    <property type="term" value="P:plasma membrane copper ion transport"/>
    <property type="evidence" value="ECO:0007669"/>
    <property type="project" value="TreeGrafter"/>
</dbReference>
<dbReference type="PANTHER" id="PTHR30097:SF4">
    <property type="entry name" value="SLR6042 PROTEIN"/>
    <property type="match status" value="1"/>
</dbReference>
<dbReference type="InterPro" id="IPR058647">
    <property type="entry name" value="BSH_CzcB-like"/>
</dbReference>
<evidence type="ECO:0000259" key="3">
    <source>
        <dbReference type="Pfam" id="PF25971"/>
    </source>
</evidence>
<keyword evidence="1" id="KW-0813">Transport</keyword>
<dbReference type="GO" id="GO:0030288">
    <property type="term" value="C:outer membrane-bounded periplasmic space"/>
    <property type="evidence" value="ECO:0007669"/>
    <property type="project" value="TreeGrafter"/>
</dbReference>
<feature type="domain" description="CzcB-like C-terminal circularly permuted SH3-like" evidence="5">
    <location>
        <begin position="342"/>
        <end position="401"/>
    </location>
</feature>
<dbReference type="GO" id="GO:0046914">
    <property type="term" value="F:transition metal ion binding"/>
    <property type="evidence" value="ECO:0007669"/>
    <property type="project" value="TreeGrafter"/>
</dbReference>
<evidence type="ECO:0000313" key="6">
    <source>
        <dbReference type="EMBL" id="MCZ0867178.1"/>
    </source>
</evidence>
<accession>A0A9J6RS33</accession>
<sequence length="413" mass="45006">MKRLIQPGVAIALSLIVTGTVMSAPAYAVENQEAAAYEEVEKGPNNGRMLRQDGFAIELAIFEDGVPPEFRVWATMNGQALSPDDVKVRVVLKRLGDVNDRIGFYRQEGYLRGDMAIYEPHSFAVELNADYQGKTYRWAYDNFEGRVDIKDDIAAANGIETAKAGPGTIHQTITAYGELINPVENTRDIVARFAGVVKKVHVKLGSQVKKGDSLVTIESNQGLNAYTIKAPIDGVVSGRYVSAGEQTDGQTLLRLINNRELVAEIYVFPQDRSKVRMGSPVVLEVDGVEQPAEGVISYIGAEIIEGRGFPVRIAIDNAAGVFSPGAFVHGRITVARYDVSLSVKRDGIQAFRDFQVVYAKVGETYEVRMLELGAQAGEWAEVLGGLETGTEYVTSNSYVIKADIDKSGASHDH</sequence>
<dbReference type="EMBL" id="JAPTGG010000026">
    <property type="protein sequence ID" value="MCZ0867178.1"/>
    <property type="molecule type" value="Genomic_DNA"/>
</dbReference>
<keyword evidence="7" id="KW-1185">Reference proteome</keyword>
<keyword evidence="2" id="KW-0732">Signal</keyword>
<gene>
    <name evidence="6" type="ORF">O0V09_18430</name>
</gene>
<evidence type="ECO:0000313" key="7">
    <source>
        <dbReference type="Proteomes" id="UP001069090"/>
    </source>
</evidence>
<dbReference type="RefSeq" id="WP_204997500.1">
    <property type="nucleotide sequence ID" value="NZ_JAPTGG010000026.1"/>
</dbReference>
<evidence type="ECO:0000256" key="1">
    <source>
        <dbReference type="ARBA" id="ARBA00022448"/>
    </source>
</evidence>
<dbReference type="CDD" id="cd06850">
    <property type="entry name" value="biotinyl_domain"/>
    <property type="match status" value="1"/>
</dbReference>
<organism evidence="6 7">
    <name type="scientific">Dasania phycosphaerae</name>
    <dbReference type="NCBI Taxonomy" id="2950436"/>
    <lineage>
        <taxon>Bacteria</taxon>
        <taxon>Pseudomonadati</taxon>
        <taxon>Pseudomonadota</taxon>
        <taxon>Gammaproteobacteria</taxon>
        <taxon>Cellvibrionales</taxon>
        <taxon>Spongiibacteraceae</taxon>
        <taxon>Dasania</taxon>
    </lineage>
</organism>
<dbReference type="Gene3D" id="2.40.420.20">
    <property type="match status" value="1"/>
</dbReference>
<dbReference type="PANTHER" id="PTHR30097">
    <property type="entry name" value="CATION EFFLUX SYSTEM PROTEIN CUSB"/>
    <property type="match status" value="1"/>
</dbReference>
<dbReference type="InterPro" id="IPR011053">
    <property type="entry name" value="Single_hybrid_motif"/>
</dbReference>
<proteinExistence type="predicted"/>
<dbReference type="Pfam" id="PF25973">
    <property type="entry name" value="BSH_CzcB"/>
    <property type="match status" value="1"/>
</dbReference>
<dbReference type="Gene3D" id="2.40.50.100">
    <property type="match status" value="1"/>
</dbReference>
<name>A0A9J6RS33_9GAMM</name>
<feature type="chain" id="PRO_5039898793" evidence="2">
    <location>
        <begin position="29"/>
        <end position="413"/>
    </location>
</feature>
<dbReference type="Gene3D" id="2.40.30.170">
    <property type="match status" value="1"/>
</dbReference>
<feature type="domain" description="CzcB-like barrel-sandwich hybrid" evidence="4">
    <location>
        <begin position="186"/>
        <end position="250"/>
    </location>
</feature>
<evidence type="ECO:0000259" key="5">
    <source>
        <dbReference type="Pfam" id="PF25975"/>
    </source>
</evidence>
<reference evidence="6 7" key="1">
    <citation type="submission" date="2022-12" db="EMBL/GenBank/DDBJ databases">
        <title>Dasania phycosphaerae sp. nov., isolated from particulate material of the south coast of Korea.</title>
        <authorList>
            <person name="Jiang Y."/>
        </authorList>
    </citation>
    <scope>NUCLEOTIDE SEQUENCE [LARGE SCALE GENOMIC DNA]</scope>
    <source>
        <strain evidence="6 7">GY-19</strain>
    </source>
</reference>
<dbReference type="InterPro" id="IPR051909">
    <property type="entry name" value="MFP_Cation_Efflux"/>
</dbReference>
<evidence type="ECO:0000256" key="2">
    <source>
        <dbReference type="SAM" id="SignalP"/>
    </source>
</evidence>
<dbReference type="Proteomes" id="UP001069090">
    <property type="component" value="Unassembled WGS sequence"/>
</dbReference>
<dbReference type="InterPro" id="IPR058649">
    <property type="entry name" value="CzcB_C"/>
</dbReference>
<dbReference type="GO" id="GO:0060003">
    <property type="term" value="P:copper ion export"/>
    <property type="evidence" value="ECO:0007669"/>
    <property type="project" value="TreeGrafter"/>
</dbReference>
<dbReference type="InterPro" id="IPR058646">
    <property type="entry name" value="CzcB_N"/>
</dbReference>
<dbReference type="AlphaFoldDB" id="A0A9J6RS33"/>
<feature type="signal peptide" evidence="2">
    <location>
        <begin position="1"/>
        <end position="28"/>
    </location>
</feature>
<dbReference type="SUPFAM" id="SSF51230">
    <property type="entry name" value="Single hybrid motif"/>
    <property type="match status" value="1"/>
</dbReference>
<feature type="domain" description="CzcB N-terminal" evidence="3">
    <location>
        <begin position="47"/>
        <end position="138"/>
    </location>
</feature>
<evidence type="ECO:0000259" key="4">
    <source>
        <dbReference type="Pfam" id="PF25973"/>
    </source>
</evidence>
<comment type="caution">
    <text evidence="6">The sequence shown here is derived from an EMBL/GenBank/DDBJ whole genome shotgun (WGS) entry which is preliminary data.</text>
</comment>
<dbReference type="Pfam" id="PF25975">
    <property type="entry name" value="CzcB_C"/>
    <property type="match status" value="1"/>
</dbReference>
<protein>
    <submittedName>
        <fullName evidence="6">HlyD family efflux transporter periplasmic adaptor subunit</fullName>
    </submittedName>
</protein>
<dbReference type="Pfam" id="PF25971">
    <property type="entry name" value="CzcB_N"/>
    <property type="match status" value="1"/>
</dbReference>